<dbReference type="InterPro" id="IPR052929">
    <property type="entry name" value="RNase_H-like_EbsB-rel"/>
</dbReference>
<dbReference type="Proteomes" id="UP000289738">
    <property type="component" value="Chromosome B06"/>
</dbReference>
<sequence>MRQINKEGKEAKETMISKLGYLSWEIWKSRNYAIFRNSNIEPMATITRARISEMEFEEANKIDEQKQPITDKRNSIENRNLYRRRVTWRPPIGDRLKANVDGAFRKESRKGAIAVVIRDNEGKNSLPLIQAVKAKETIGEIDLILRDIYVLMEGIPNSGFTWTHKKGNQLAHQVASLAINGKLNRNWTWDQQVEIRGIARRETRSTFKQAMIE</sequence>
<dbReference type="EMBL" id="SDMP01000016">
    <property type="protein sequence ID" value="RYR01264.1"/>
    <property type="molecule type" value="Genomic_DNA"/>
</dbReference>
<keyword evidence="2" id="KW-1185">Reference proteome</keyword>
<dbReference type="PANTHER" id="PTHR47074:SF11">
    <property type="entry name" value="REVERSE TRANSCRIPTASE-LIKE PROTEIN"/>
    <property type="match status" value="1"/>
</dbReference>
<accession>A0A444YH89</accession>
<organism evidence="1 2">
    <name type="scientific">Arachis hypogaea</name>
    <name type="common">Peanut</name>
    <dbReference type="NCBI Taxonomy" id="3818"/>
    <lineage>
        <taxon>Eukaryota</taxon>
        <taxon>Viridiplantae</taxon>
        <taxon>Streptophyta</taxon>
        <taxon>Embryophyta</taxon>
        <taxon>Tracheophyta</taxon>
        <taxon>Spermatophyta</taxon>
        <taxon>Magnoliopsida</taxon>
        <taxon>eudicotyledons</taxon>
        <taxon>Gunneridae</taxon>
        <taxon>Pentapetalae</taxon>
        <taxon>rosids</taxon>
        <taxon>fabids</taxon>
        <taxon>Fabales</taxon>
        <taxon>Fabaceae</taxon>
        <taxon>Papilionoideae</taxon>
        <taxon>50 kb inversion clade</taxon>
        <taxon>dalbergioids sensu lato</taxon>
        <taxon>Dalbergieae</taxon>
        <taxon>Pterocarpus clade</taxon>
        <taxon>Arachis</taxon>
    </lineage>
</organism>
<comment type="caution">
    <text evidence="1">The sequence shown here is derived from an EMBL/GenBank/DDBJ whole genome shotgun (WGS) entry which is preliminary data.</text>
</comment>
<evidence type="ECO:0008006" key="3">
    <source>
        <dbReference type="Google" id="ProtNLM"/>
    </source>
</evidence>
<dbReference type="AlphaFoldDB" id="A0A444YH89"/>
<gene>
    <name evidence="1" type="ORF">Ahy_B06g080136</name>
</gene>
<dbReference type="STRING" id="3818.A0A444YH89"/>
<protein>
    <recommendedName>
        <fullName evidence="3">RNase H type-1 domain-containing protein</fullName>
    </recommendedName>
</protein>
<dbReference type="PANTHER" id="PTHR47074">
    <property type="entry name" value="BNAC02G40300D PROTEIN"/>
    <property type="match status" value="1"/>
</dbReference>
<evidence type="ECO:0000313" key="2">
    <source>
        <dbReference type="Proteomes" id="UP000289738"/>
    </source>
</evidence>
<evidence type="ECO:0000313" key="1">
    <source>
        <dbReference type="EMBL" id="RYR01264.1"/>
    </source>
</evidence>
<reference evidence="1 2" key="1">
    <citation type="submission" date="2019-01" db="EMBL/GenBank/DDBJ databases">
        <title>Sequencing of cultivated peanut Arachis hypogaea provides insights into genome evolution and oil improvement.</title>
        <authorList>
            <person name="Chen X."/>
        </authorList>
    </citation>
    <scope>NUCLEOTIDE SEQUENCE [LARGE SCALE GENOMIC DNA]</scope>
    <source>
        <strain evidence="2">cv. Fuhuasheng</strain>
        <tissue evidence="1">Leaves</tissue>
    </source>
</reference>
<name>A0A444YH89_ARAHY</name>
<proteinExistence type="predicted"/>